<dbReference type="EnsemblPlants" id="TuG1812G0100000510.01.T01">
    <property type="protein sequence ID" value="TuG1812G0100000510.01.T01"/>
    <property type="gene ID" value="TuG1812G0100000510.01"/>
</dbReference>
<organism evidence="2 3">
    <name type="scientific">Triticum urartu</name>
    <name type="common">Red wild einkorn</name>
    <name type="synonym">Crithodium urartu</name>
    <dbReference type="NCBI Taxonomy" id="4572"/>
    <lineage>
        <taxon>Eukaryota</taxon>
        <taxon>Viridiplantae</taxon>
        <taxon>Streptophyta</taxon>
        <taxon>Embryophyta</taxon>
        <taxon>Tracheophyta</taxon>
        <taxon>Spermatophyta</taxon>
        <taxon>Magnoliopsida</taxon>
        <taxon>Liliopsida</taxon>
        <taxon>Poales</taxon>
        <taxon>Poaceae</taxon>
        <taxon>BOP clade</taxon>
        <taxon>Pooideae</taxon>
        <taxon>Triticodae</taxon>
        <taxon>Triticeae</taxon>
        <taxon>Triticinae</taxon>
        <taxon>Triticum</taxon>
    </lineage>
</organism>
<dbReference type="Gramene" id="TuG1812G0100000510.01.T01">
    <property type="protein sequence ID" value="TuG1812G0100000510.01.T01"/>
    <property type="gene ID" value="TuG1812G0100000510.01"/>
</dbReference>
<dbReference type="Proteomes" id="UP000015106">
    <property type="component" value="Chromosome 1"/>
</dbReference>
<dbReference type="PANTHER" id="PTHR23155">
    <property type="entry name" value="DISEASE RESISTANCE PROTEIN RP"/>
    <property type="match status" value="1"/>
</dbReference>
<dbReference type="GO" id="GO:0043531">
    <property type="term" value="F:ADP binding"/>
    <property type="evidence" value="ECO:0007669"/>
    <property type="project" value="InterPro"/>
</dbReference>
<dbReference type="InterPro" id="IPR044974">
    <property type="entry name" value="Disease_R_plants"/>
</dbReference>
<dbReference type="GO" id="GO:0098542">
    <property type="term" value="P:defense response to other organism"/>
    <property type="evidence" value="ECO:0007669"/>
    <property type="project" value="TreeGrafter"/>
</dbReference>
<evidence type="ECO:0000259" key="1">
    <source>
        <dbReference type="Pfam" id="PF23559"/>
    </source>
</evidence>
<reference evidence="3" key="1">
    <citation type="journal article" date="2013" name="Nature">
        <title>Draft genome of the wheat A-genome progenitor Triticum urartu.</title>
        <authorList>
            <person name="Ling H.Q."/>
            <person name="Zhao S."/>
            <person name="Liu D."/>
            <person name="Wang J."/>
            <person name="Sun H."/>
            <person name="Zhang C."/>
            <person name="Fan H."/>
            <person name="Li D."/>
            <person name="Dong L."/>
            <person name="Tao Y."/>
            <person name="Gao C."/>
            <person name="Wu H."/>
            <person name="Li Y."/>
            <person name="Cui Y."/>
            <person name="Guo X."/>
            <person name="Zheng S."/>
            <person name="Wang B."/>
            <person name="Yu K."/>
            <person name="Liang Q."/>
            <person name="Yang W."/>
            <person name="Lou X."/>
            <person name="Chen J."/>
            <person name="Feng M."/>
            <person name="Jian J."/>
            <person name="Zhang X."/>
            <person name="Luo G."/>
            <person name="Jiang Y."/>
            <person name="Liu J."/>
            <person name="Wang Z."/>
            <person name="Sha Y."/>
            <person name="Zhang B."/>
            <person name="Wu H."/>
            <person name="Tang D."/>
            <person name="Shen Q."/>
            <person name="Xue P."/>
            <person name="Zou S."/>
            <person name="Wang X."/>
            <person name="Liu X."/>
            <person name="Wang F."/>
            <person name="Yang Y."/>
            <person name="An X."/>
            <person name="Dong Z."/>
            <person name="Zhang K."/>
            <person name="Zhang X."/>
            <person name="Luo M.C."/>
            <person name="Dvorak J."/>
            <person name="Tong Y."/>
            <person name="Wang J."/>
            <person name="Yang H."/>
            <person name="Li Z."/>
            <person name="Wang D."/>
            <person name="Zhang A."/>
            <person name="Wang J."/>
        </authorList>
    </citation>
    <scope>NUCLEOTIDE SEQUENCE</scope>
    <source>
        <strain evidence="3">cv. G1812</strain>
    </source>
</reference>
<accession>A0A8R7NYG9</accession>
<dbReference type="Gene3D" id="1.10.10.10">
    <property type="entry name" value="Winged helix-like DNA-binding domain superfamily/Winged helix DNA-binding domain"/>
    <property type="match status" value="1"/>
</dbReference>
<dbReference type="SUPFAM" id="SSF52540">
    <property type="entry name" value="P-loop containing nucleoside triphosphate hydrolases"/>
    <property type="match status" value="1"/>
</dbReference>
<reference evidence="2" key="3">
    <citation type="submission" date="2022-06" db="UniProtKB">
        <authorList>
            <consortium name="EnsemblPlants"/>
        </authorList>
    </citation>
    <scope>IDENTIFICATION</scope>
</reference>
<dbReference type="InterPro" id="IPR036388">
    <property type="entry name" value="WH-like_DNA-bd_sf"/>
</dbReference>
<dbReference type="InterPro" id="IPR042197">
    <property type="entry name" value="Apaf_helical"/>
</dbReference>
<dbReference type="InterPro" id="IPR058922">
    <property type="entry name" value="WHD_DRP"/>
</dbReference>
<dbReference type="InterPro" id="IPR027417">
    <property type="entry name" value="P-loop_NTPase"/>
</dbReference>
<keyword evidence="3" id="KW-1185">Reference proteome</keyword>
<protein>
    <recommendedName>
        <fullName evidence="1">Disease resistance protein winged helix domain-containing protein</fullName>
    </recommendedName>
</protein>
<dbReference type="PANTHER" id="PTHR23155:SF1241">
    <property type="entry name" value="DISEASE RESISTANCE RPP13-LIKE PROTEIN 1-RELATED"/>
    <property type="match status" value="1"/>
</dbReference>
<reference evidence="2" key="2">
    <citation type="submission" date="2018-03" db="EMBL/GenBank/DDBJ databases">
        <title>The Triticum urartu genome reveals the dynamic nature of wheat genome evolution.</title>
        <authorList>
            <person name="Ling H."/>
            <person name="Ma B."/>
            <person name="Shi X."/>
            <person name="Liu H."/>
            <person name="Dong L."/>
            <person name="Sun H."/>
            <person name="Cao Y."/>
            <person name="Gao Q."/>
            <person name="Zheng S."/>
            <person name="Li Y."/>
            <person name="Yu Y."/>
            <person name="Du H."/>
            <person name="Qi M."/>
            <person name="Li Y."/>
            <person name="Yu H."/>
            <person name="Cui Y."/>
            <person name="Wang N."/>
            <person name="Chen C."/>
            <person name="Wu H."/>
            <person name="Zhao Y."/>
            <person name="Zhang J."/>
            <person name="Li Y."/>
            <person name="Zhou W."/>
            <person name="Zhang B."/>
            <person name="Hu W."/>
            <person name="Eijk M."/>
            <person name="Tang J."/>
            <person name="Witsenboer H."/>
            <person name="Zhao S."/>
            <person name="Li Z."/>
            <person name="Zhang A."/>
            <person name="Wang D."/>
            <person name="Liang C."/>
        </authorList>
    </citation>
    <scope>NUCLEOTIDE SEQUENCE [LARGE SCALE GENOMIC DNA]</scope>
    <source>
        <strain evidence="2">cv. G1812</strain>
    </source>
</reference>
<evidence type="ECO:0000313" key="2">
    <source>
        <dbReference type="EnsemblPlants" id="TuG1812G0100000510.01.T01"/>
    </source>
</evidence>
<dbReference type="Gene3D" id="1.10.8.430">
    <property type="entry name" value="Helical domain of apoptotic protease-activating factors"/>
    <property type="match status" value="1"/>
</dbReference>
<sequence>MKEWEAFYTPFRTGLGGSMVLLTTRSPKVDFVSNIIPVELKGLPTDIFWEFFSKCAFGKHDPKSYPELQDIGHSIADRLCGSPLAAKTLGRLFNGNLTERHWRDILNNELWQLSYEENEILPALQLSYLYLPWDLKRCFAVCSIFPEDYSFKRDEIVAFWVALCFVETDGSMRLEEMGYRHMDDLRSRFLFQIDPKFPNEHRYVKHDLIHDMAQFISVGECFLMQGLSYMDLHRQVQTIRHMSIEVDNEAPRRIGGILHLKKMHSLRIGMRLKAEVSWFHHLPNILFLSLKGFKQLVKLPKSIF</sequence>
<feature type="domain" description="Disease resistance protein winged helix" evidence="1">
    <location>
        <begin position="144"/>
        <end position="213"/>
    </location>
</feature>
<dbReference type="Pfam" id="PF23559">
    <property type="entry name" value="WHD_DRP"/>
    <property type="match status" value="1"/>
</dbReference>
<proteinExistence type="predicted"/>
<evidence type="ECO:0000313" key="3">
    <source>
        <dbReference type="Proteomes" id="UP000015106"/>
    </source>
</evidence>
<name>A0A8R7NYG9_TRIUA</name>
<dbReference type="AlphaFoldDB" id="A0A8R7NYG9"/>